<dbReference type="InterPro" id="IPR006703">
    <property type="entry name" value="G_AIG1"/>
</dbReference>
<evidence type="ECO:0000256" key="3">
    <source>
        <dbReference type="SAM" id="Coils"/>
    </source>
</evidence>
<dbReference type="PANTHER" id="PTHR10903:SF122">
    <property type="entry name" value="IMMUNE-ASSOCIATED NUCLEOTIDE-BINDING PROTEIN 11-RELATED"/>
    <property type="match status" value="1"/>
</dbReference>
<dbReference type="Pfam" id="PF04548">
    <property type="entry name" value="AIG1"/>
    <property type="match status" value="1"/>
</dbReference>
<reference evidence="5 6" key="1">
    <citation type="submission" date="2022-03" db="EMBL/GenBank/DDBJ databases">
        <authorList>
            <person name="Nunn A."/>
            <person name="Chopra R."/>
            <person name="Nunn A."/>
            <person name="Contreras Garrido A."/>
        </authorList>
    </citation>
    <scope>NUCLEOTIDE SEQUENCE [LARGE SCALE GENOMIC DNA]</scope>
</reference>
<dbReference type="PROSITE" id="PS51720">
    <property type="entry name" value="G_AIG1"/>
    <property type="match status" value="1"/>
</dbReference>
<feature type="coiled-coil region" evidence="3">
    <location>
        <begin position="209"/>
        <end position="279"/>
    </location>
</feature>
<feature type="domain" description="AIG1-type G" evidence="4">
    <location>
        <begin position="42"/>
        <end position="287"/>
    </location>
</feature>
<evidence type="ECO:0000256" key="2">
    <source>
        <dbReference type="ARBA" id="ARBA00023134"/>
    </source>
</evidence>
<keyword evidence="1" id="KW-0547">Nucleotide-binding</keyword>
<keyword evidence="3" id="KW-0175">Coiled coil</keyword>
<keyword evidence="6" id="KW-1185">Reference proteome</keyword>
<gene>
    <name evidence="5" type="ORF">TAV2_LOCUS20072</name>
</gene>
<dbReference type="AlphaFoldDB" id="A0AAU9SQ61"/>
<evidence type="ECO:0000313" key="6">
    <source>
        <dbReference type="Proteomes" id="UP000836841"/>
    </source>
</evidence>
<dbReference type="InterPro" id="IPR045058">
    <property type="entry name" value="GIMA/IAN/Toc"/>
</dbReference>
<evidence type="ECO:0000313" key="5">
    <source>
        <dbReference type="EMBL" id="CAH2070617.1"/>
    </source>
</evidence>
<dbReference type="InterPro" id="IPR027417">
    <property type="entry name" value="P-loop_NTPase"/>
</dbReference>
<proteinExistence type="predicted"/>
<dbReference type="PANTHER" id="PTHR10903">
    <property type="entry name" value="GTPASE, IMAP FAMILY MEMBER-RELATED"/>
    <property type="match status" value="1"/>
</dbReference>
<accession>A0AAU9SQ61</accession>
<dbReference type="SUPFAM" id="SSF52540">
    <property type="entry name" value="P-loop containing nucleoside triphosphate hydrolases"/>
    <property type="match status" value="1"/>
</dbReference>
<keyword evidence="2" id="KW-0342">GTP-binding</keyword>
<organism evidence="5 6">
    <name type="scientific">Thlaspi arvense</name>
    <name type="common">Field penny-cress</name>
    <dbReference type="NCBI Taxonomy" id="13288"/>
    <lineage>
        <taxon>Eukaryota</taxon>
        <taxon>Viridiplantae</taxon>
        <taxon>Streptophyta</taxon>
        <taxon>Embryophyta</taxon>
        <taxon>Tracheophyta</taxon>
        <taxon>Spermatophyta</taxon>
        <taxon>Magnoliopsida</taxon>
        <taxon>eudicotyledons</taxon>
        <taxon>Gunneridae</taxon>
        <taxon>Pentapetalae</taxon>
        <taxon>rosids</taxon>
        <taxon>malvids</taxon>
        <taxon>Brassicales</taxon>
        <taxon>Brassicaceae</taxon>
        <taxon>Thlaspideae</taxon>
        <taxon>Thlaspi</taxon>
    </lineage>
</organism>
<dbReference type="GO" id="GO:0005525">
    <property type="term" value="F:GTP binding"/>
    <property type="evidence" value="ECO:0007669"/>
    <property type="project" value="UniProtKB-KW"/>
</dbReference>
<name>A0AAU9SQ61_THLAR</name>
<dbReference type="Proteomes" id="UP000836841">
    <property type="component" value="Chromosome 6"/>
</dbReference>
<sequence>MGGGQGADYFLTDPTEVSVVSESSPEDGSILEIACDLGLQQKPTRTLVLVGRSGNGKSATGNSILGRKAFKSSRCASGVTTACELQSTTLPNGQILNVIDTPDALEDDSDTSTLEEYLKDSPDFNEILEACNDRKVLFGNRANAHESQKAKQVQDLLNYVDEIAMKNGKPYMDDLSHEFRESETDNVGKKSWFKHEIVQMMTREKSVEQQQLRQMMERVETNMKETLNRLEKQLNEEQAARLELEKIANEVQERSSDEIKKLREDLDRAKKISKDLEEKKAGTCVIL</sequence>
<evidence type="ECO:0000259" key="4">
    <source>
        <dbReference type="PROSITE" id="PS51720"/>
    </source>
</evidence>
<dbReference type="EMBL" id="OU466862">
    <property type="protein sequence ID" value="CAH2070617.1"/>
    <property type="molecule type" value="Genomic_DNA"/>
</dbReference>
<evidence type="ECO:0000256" key="1">
    <source>
        <dbReference type="ARBA" id="ARBA00022741"/>
    </source>
</evidence>
<protein>
    <recommendedName>
        <fullName evidence="4">AIG1-type G domain-containing protein</fullName>
    </recommendedName>
</protein>
<dbReference type="Gene3D" id="3.40.50.300">
    <property type="entry name" value="P-loop containing nucleotide triphosphate hydrolases"/>
    <property type="match status" value="2"/>
</dbReference>